<dbReference type="InterPro" id="IPR006047">
    <property type="entry name" value="GH13_cat_dom"/>
</dbReference>
<proteinExistence type="inferred from homology"/>
<protein>
    <recommendedName>
        <fullName evidence="5 12">Alpha-amylase</fullName>
        <ecNumber evidence="4 12">3.2.1.1</ecNumber>
    </recommendedName>
</protein>
<evidence type="ECO:0000256" key="9">
    <source>
        <dbReference type="ARBA" id="ARBA00023277"/>
    </source>
</evidence>
<keyword evidence="9 12" id="KW-0119">Carbohydrate metabolism</keyword>
<evidence type="ECO:0000256" key="10">
    <source>
        <dbReference type="ARBA" id="ARBA00023295"/>
    </source>
</evidence>
<dbReference type="SUPFAM" id="SSF51011">
    <property type="entry name" value="Glycosyl hydrolase domain"/>
    <property type="match status" value="1"/>
</dbReference>
<evidence type="ECO:0000256" key="3">
    <source>
        <dbReference type="ARBA" id="ARBA00008061"/>
    </source>
</evidence>
<dbReference type="Gene3D" id="3.20.20.80">
    <property type="entry name" value="Glycosidases"/>
    <property type="match status" value="1"/>
</dbReference>
<keyword evidence="16" id="KW-1185">Reference proteome</keyword>
<dbReference type="RefSeq" id="WP_406788687.1">
    <property type="nucleotide sequence ID" value="NZ_JBJIAA010000014.1"/>
</dbReference>
<keyword evidence="8" id="KW-0106">Calcium</keyword>
<evidence type="ECO:0000256" key="5">
    <source>
        <dbReference type="ARBA" id="ARBA00017303"/>
    </source>
</evidence>
<dbReference type="CDD" id="cd11315">
    <property type="entry name" value="AmyAc_bac1_AmyA"/>
    <property type="match status" value="1"/>
</dbReference>
<sequence length="460" mass="51835">MIKKKFSLRKSLLTTLFILAAFVGSFFPPLCNRFQDTSIKAEVNYNLPSRTENGVIAQAFTWRFKDIQSHLQEFANAGYKAILVSPVQRTKNNSNDWTTLYQPCNFHIGNAQLGSYDDFKSLCSEANNYGIKIIVDALLNHVATSSPGQWDDAIDDSLKHRELYHNQGTCTDTTDRYQATQKDIGGLLDLATQRTDVQDMAIQFLNECIDAGAGGFRFDSAKHIETNRGQDANQSWASNYWDTVLGSLHNKNNLYMYGEVLPDNGDNNEVYRSYFDITAESYGWNVRNAVRNKNLNGLLTIPHGNTTLLPSQALCYVESHDNYEHGQSSDFSDWEIKMGFSIIDARAEVTPQFFIRPFNNLWKDNDIIAVNKFHNAMVGQNEYLRWPRNETMMIERGSEGMVIVNVGGDTYIDSETNLKDGTYTNKASANCTLTVSNGRIKGNIPGGQVIVLYNYSNPAQ</sequence>
<keyword evidence="6" id="KW-0479">Metal-binding</keyword>
<evidence type="ECO:0000256" key="6">
    <source>
        <dbReference type="ARBA" id="ARBA00022723"/>
    </source>
</evidence>
<evidence type="ECO:0000259" key="14">
    <source>
        <dbReference type="SMART" id="SM00642"/>
    </source>
</evidence>
<dbReference type="GO" id="GO:0016787">
    <property type="term" value="F:hydrolase activity"/>
    <property type="evidence" value="ECO:0007669"/>
    <property type="project" value="UniProtKB-KW"/>
</dbReference>
<feature type="domain" description="Alpha-amylase C-terminal" evidence="13">
    <location>
        <begin position="384"/>
        <end position="457"/>
    </location>
</feature>
<evidence type="ECO:0000256" key="7">
    <source>
        <dbReference type="ARBA" id="ARBA00022801"/>
    </source>
</evidence>
<evidence type="ECO:0000313" key="15">
    <source>
        <dbReference type="EMBL" id="MFL0252034.1"/>
    </source>
</evidence>
<evidence type="ECO:0000256" key="2">
    <source>
        <dbReference type="ARBA" id="ARBA00001913"/>
    </source>
</evidence>
<name>A0ABW8THK4_9CLOT</name>
<dbReference type="EMBL" id="JBJIAA010000014">
    <property type="protein sequence ID" value="MFL0252034.1"/>
    <property type="molecule type" value="Genomic_DNA"/>
</dbReference>
<comment type="catalytic activity">
    <reaction evidence="1 12">
        <text>Endohydrolysis of (1-&gt;4)-alpha-D-glucosidic linkages in polysaccharides containing three or more (1-&gt;4)-alpha-linked D-glucose units.</text>
        <dbReference type="EC" id="3.2.1.1"/>
    </reaction>
</comment>
<gene>
    <name evidence="15" type="ORF">ACJDT4_16560</name>
</gene>
<dbReference type="InterPro" id="IPR006046">
    <property type="entry name" value="Alpha_amylase"/>
</dbReference>
<dbReference type="SMART" id="SM00642">
    <property type="entry name" value="Aamy"/>
    <property type="match status" value="1"/>
</dbReference>
<dbReference type="SMART" id="SM00632">
    <property type="entry name" value="Aamy_C"/>
    <property type="match status" value="1"/>
</dbReference>
<comment type="similarity">
    <text evidence="3 11">Belongs to the glycosyl hydrolase 13 family.</text>
</comment>
<reference evidence="15 16" key="1">
    <citation type="submission" date="2024-11" db="EMBL/GenBank/DDBJ databases">
        <authorList>
            <person name="Heng Y.C."/>
            <person name="Lim A.C.H."/>
            <person name="Lee J.K.Y."/>
            <person name="Kittelmann S."/>
        </authorList>
    </citation>
    <scope>NUCLEOTIDE SEQUENCE [LARGE SCALE GENOMIC DNA]</scope>
    <source>
        <strain evidence="15 16">WILCCON 0114</strain>
    </source>
</reference>
<organism evidence="15 16">
    <name type="scientific">Clostridium neuense</name>
    <dbReference type="NCBI Taxonomy" id="1728934"/>
    <lineage>
        <taxon>Bacteria</taxon>
        <taxon>Bacillati</taxon>
        <taxon>Bacillota</taxon>
        <taxon>Clostridia</taxon>
        <taxon>Eubacteriales</taxon>
        <taxon>Clostridiaceae</taxon>
        <taxon>Clostridium</taxon>
    </lineage>
</organism>
<dbReference type="InterPro" id="IPR017853">
    <property type="entry name" value="GH"/>
</dbReference>
<dbReference type="SUPFAM" id="SSF51445">
    <property type="entry name" value="(Trans)glycosidases"/>
    <property type="match status" value="1"/>
</dbReference>
<dbReference type="Proteomes" id="UP001623592">
    <property type="component" value="Unassembled WGS sequence"/>
</dbReference>
<keyword evidence="10 12" id="KW-0326">Glycosidase</keyword>
<dbReference type="InterPro" id="IPR013780">
    <property type="entry name" value="Glyco_hydro_b"/>
</dbReference>
<evidence type="ECO:0000256" key="1">
    <source>
        <dbReference type="ARBA" id="ARBA00000548"/>
    </source>
</evidence>
<keyword evidence="7 12" id="KW-0378">Hydrolase</keyword>
<accession>A0ABW8THK4</accession>
<evidence type="ECO:0000256" key="8">
    <source>
        <dbReference type="ARBA" id="ARBA00022837"/>
    </source>
</evidence>
<dbReference type="PRINTS" id="PR00110">
    <property type="entry name" value="ALPHAAMYLASE"/>
</dbReference>
<dbReference type="EC" id="3.2.1.1" evidence="4 12"/>
<evidence type="ECO:0000313" key="16">
    <source>
        <dbReference type="Proteomes" id="UP001623592"/>
    </source>
</evidence>
<evidence type="ECO:0000256" key="11">
    <source>
        <dbReference type="RuleBase" id="RU003615"/>
    </source>
</evidence>
<feature type="domain" description="Glycosyl hydrolase family 13 catalytic" evidence="14">
    <location>
        <begin position="54"/>
        <end position="374"/>
    </location>
</feature>
<evidence type="ECO:0000256" key="12">
    <source>
        <dbReference type="RuleBase" id="RU361134"/>
    </source>
</evidence>
<comment type="caution">
    <text evidence="15">The sequence shown here is derived from an EMBL/GenBank/DDBJ whole genome shotgun (WGS) entry which is preliminary data.</text>
</comment>
<dbReference type="Pfam" id="PF00128">
    <property type="entry name" value="Alpha-amylase"/>
    <property type="match status" value="1"/>
</dbReference>
<comment type="cofactor">
    <cofactor evidence="2">
        <name>Ca(2+)</name>
        <dbReference type="ChEBI" id="CHEBI:29108"/>
    </cofactor>
</comment>
<dbReference type="Gene3D" id="2.60.40.1180">
    <property type="entry name" value="Golgi alpha-mannosidase II"/>
    <property type="match status" value="1"/>
</dbReference>
<evidence type="ECO:0000259" key="13">
    <source>
        <dbReference type="SMART" id="SM00632"/>
    </source>
</evidence>
<evidence type="ECO:0000256" key="4">
    <source>
        <dbReference type="ARBA" id="ARBA00012595"/>
    </source>
</evidence>
<dbReference type="PANTHER" id="PTHR43447">
    <property type="entry name" value="ALPHA-AMYLASE"/>
    <property type="match status" value="1"/>
</dbReference>
<dbReference type="InterPro" id="IPR031319">
    <property type="entry name" value="A-amylase_C"/>
</dbReference>